<organism evidence="11">
    <name type="scientific">Candidatus Phytoplasma citri</name>
    <dbReference type="NCBI Taxonomy" id="180978"/>
    <lineage>
        <taxon>Bacteria</taxon>
        <taxon>Bacillati</taxon>
        <taxon>Mycoplasmatota</taxon>
        <taxon>Mollicutes</taxon>
        <taxon>Acholeplasmatales</taxon>
        <taxon>Acholeplasmataceae</taxon>
        <taxon>Candidatus Phytoplasma</taxon>
        <taxon>16SrII (Peanut WB group)</taxon>
    </lineage>
</organism>
<dbReference type="EMBL" id="KJ878821">
    <property type="protein sequence ID" value="AIL25266.1"/>
    <property type="molecule type" value="Genomic_DNA"/>
</dbReference>
<dbReference type="GO" id="GO:0006417">
    <property type="term" value="P:regulation of translation"/>
    <property type="evidence" value="ECO:0007669"/>
    <property type="project" value="UniProtKB-KW"/>
</dbReference>
<dbReference type="CDD" id="cd00403">
    <property type="entry name" value="Ribosomal_L1"/>
    <property type="match status" value="1"/>
</dbReference>
<dbReference type="Proteomes" id="UP000189722">
    <property type="component" value="Unassembled WGS sequence"/>
</dbReference>
<reference evidence="12 15" key="3">
    <citation type="journal article" date="2023" name="Int. J. Syst. Evol. Microbiol.">
        <title>The observation of taxonomic boundaries for the 16SrII and 16SrXXV phytoplasmas using genome-based delimitation.</title>
        <authorList>
            <person name="Rodrigues Jardim B."/>
            <person name="Tran-Nguyen L.T.T."/>
            <person name="Gambley C."/>
            <person name="Al-Sadi A.M."/>
            <person name="Al-Subhi A.M."/>
            <person name="Foissac X."/>
            <person name="Salar P."/>
            <person name="Cai H."/>
            <person name="Yang J.Y."/>
            <person name="Davis R."/>
            <person name="Jones L."/>
            <person name="Rodoni B."/>
            <person name="Constable F.E."/>
        </authorList>
    </citation>
    <scope>NUCLEOTIDE SEQUENCE [LARGE SCALE GENOMIC DNA]</scope>
    <source>
        <strain evidence="12">BAWM-OMN-P75</strain>
    </source>
</reference>
<dbReference type="SUPFAM" id="SSF56808">
    <property type="entry name" value="Ribosomal protein L1"/>
    <property type="match status" value="1"/>
</dbReference>
<dbReference type="NCBIfam" id="TIGR01169">
    <property type="entry name" value="rplA_bact"/>
    <property type="match status" value="1"/>
</dbReference>
<dbReference type="PANTHER" id="PTHR36427">
    <property type="entry name" value="54S RIBOSOMAL PROTEIN L1, MITOCHONDRIAL"/>
    <property type="match status" value="1"/>
</dbReference>
<keyword evidence="5 9" id="KW-0694">RNA-binding</keyword>
<keyword evidence="9" id="KW-0820">tRNA-binding</keyword>
<dbReference type="Proteomes" id="UP001383392">
    <property type="component" value="Unassembled WGS sequence"/>
</dbReference>
<evidence type="ECO:0000256" key="1">
    <source>
        <dbReference type="ARBA" id="ARBA00010531"/>
    </source>
</evidence>
<dbReference type="GO" id="GO:0019843">
    <property type="term" value="F:rRNA binding"/>
    <property type="evidence" value="ECO:0007669"/>
    <property type="project" value="UniProtKB-UniRule"/>
</dbReference>
<dbReference type="PIRSF" id="PIRSF002155">
    <property type="entry name" value="Ribosomal_L1"/>
    <property type="match status" value="1"/>
</dbReference>
<dbReference type="GO" id="GO:0006412">
    <property type="term" value="P:translation"/>
    <property type="evidence" value="ECO:0007669"/>
    <property type="project" value="UniProtKB-UniRule"/>
</dbReference>
<evidence type="ECO:0000256" key="2">
    <source>
        <dbReference type="ARBA" id="ARBA00022491"/>
    </source>
</evidence>
<keyword evidence="7 9" id="KW-0687">Ribonucleoprotein</keyword>
<dbReference type="OrthoDB" id="9803740at2"/>
<dbReference type="GO" id="GO:0000049">
    <property type="term" value="F:tRNA binding"/>
    <property type="evidence" value="ECO:0007669"/>
    <property type="project" value="UniProtKB-KW"/>
</dbReference>
<evidence type="ECO:0000256" key="7">
    <source>
        <dbReference type="ARBA" id="ARBA00023274"/>
    </source>
</evidence>
<reference evidence="13 14" key="2">
    <citation type="submission" date="2017-02" db="EMBL/GenBank/DDBJ databases">
        <title>A draft genome of 'Candidatus Phytoplasma aurantifolia' the agent of the witches-broom disease of lime.</title>
        <authorList>
            <person name="Foissac X."/>
            <person name="Carle P."/>
        </authorList>
    </citation>
    <scope>NUCLEOTIDE SEQUENCE [LARGE SCALE GENOMIC DNA]</scope>
    <source>
        <strain evidence="13 14">WBDL</strain>
    </source>
</reference>
<comment type="subunit">
    <text evidence="9">Part of the 50S ribosomal subunit.</text>
</comment>
<proteinExistence type="inferred from homology"/>
<evidence type="ECO:0000256" key="3">
    <source>
        <dbReference type="ARBA" id="ARBA00022730"/>
    </source>
</evidence>
<name>A0A077D105_9MOLU</name>
<dbReference type="Gene3D" id="3.30.190.20">
    <property type="match status" value="1"/>
</dbReference>
<dbReference type="InterPro" id="IPR005878">
    <property type="entry name" value="Ribosom_uL1_bac-type"/>
</dbReference>
<dbReference type="PANTHER" id="PTHR36427:SF3">
    <property type="entry name" value="LARGE RIBOSOMAL SUBUNIT PROTEIN UL1M"/>
    <property type="match status" value="1"/>
</dbReference>
<dbReference type="Gene3D" id="3.40.50.790">
    <property type="match status" value="1"/>
</dbReference>
<keyword evidence="3 9" id="KW-0699">rRNA-binding</keyword>
<evidence type="ECO:0000256" key="8">
    <source>
        <dbReference type="ARBA" id="ARBA00035241"/>
    </source>
</evidence>
<gene>
    <name evidence="9 11" type="primary">rplA</name>
    <name evidence="13" type="ORF">B2G44_00200</name>
    <name evidence="12" type="ORF">OC712_00095</name>
</gene>
<evidence type="ECO:0000313" key="15">
    <source>
        <dbReference type="Proteomes" id="UP001383392"/>
    </source>
</evidence>
<dbReference type="InterPro" id="IPR016095">
    <property type="entry name" value="Ribosomal_uL1_3-a/b-sand"/>
</dbReference>
<reference evidence="11" key="1">
    <citation type="submission" date="2014-05" db="EMBL/GenBank/DDBJ databases">
        <title>Identification and characterization of conserved and variable regions of Lime witches' broom phytoplasma genome.</title>
        <authorList>
            <person name="Siampour M."/>
            <person name="Izadpanah K."/>
        </authorList>
    </citation>
    <scope>NUCLEOTIDE SEQUENCE</scope>
</reference>
<dbReference type="InterPro" id="IPR023673">
    <property type="entry name" value="Ribosomal_uL1_CS"/>
</dbReference>
<dbReference type="RefSeq" id="WP_078122859.1">
    <property type="nucleotide sequence ID" value="NZ_JAOSJG010000001.1"/>
</dbReference>
<keyword evidence="6 9" id="KW-0689">Ribosomal protein</keyword>
<dbReference type="InterPro" id="IPR028364">
    <property type="entry name" value="Ribosomal_uL1/biogenesis"/>
</dbReference>
<dbReference type="STRING" id="180978.B2G44_00200"/>
<evidence type="ECO:0000256" key="10">
    <source>
        <dbReference type="RuleBase" id="RU000659"/>
    </source>
</evidence>
<protein>
    <recommendedName>
        <fullName evidence="8 9">Large ribosomal subunit protein uL1</fullName>
    </recommendedName>
</protein>
<dbReference type="EMBL" id="JAOSJG010000001">
    <property type="protein sequence ID" value="MEK0308895.1"/>
    <property type="molecule type" value="Genomic_DNA"/>
</dbReference>
<keyword evidence="4 9" id="KW-0810">Translation regulation</keyword>
<dbReference type="EMBL" id="MWKN01000002">
    <property type="protein sequence ID" value="OOP60568.1"/>
    <property type="molecule type" value="Genomic_DNA"/>
</dbReference>
<dbReference type="AlphaFoldDB" id="A0A077D105"/>
<comment type="function">
    <text evidence="9">Binds directly to 23S rRNA. The L1 stalk is quite mobile in the ribosome, and is involved in E site tRNA release.</text>
</comment>
<dbReference type="FunFam" id="3.40.50.790:FF:000001">
    <property type="entry name" value="50S ribosomal protein L1"/>
    <property type="match status" value="1"/>
</dbReference>
<dbReference type="GO" id="GO:0003735">
    <property type="term" value="F:structural constituent of ribosome"/>
    <property type="evidence" value="ECO:0007669"/>
    <property type="project" value="InterPro"/>
</dbReference>
<dbReference type="InterPro" id="IPR023674">
    <property type="entry name" value="Ribosomal_uL1-like"/>
</dbReference>
<keyword evidence="15" id="KW-1185">Reference proteome</keyword>
<evidence type="ECO:0000256" key="4">
    <source>
        <dbReference type="ARBA" id="ARBA00022845"/>
    </source>
</evidence>
<evidence type="ECO:0000313" key="12">
    <source>
        <dbReference type="EMBL" id="MEK0308895.1"/>
    </source>
</evidence>
<dbReference type="PROSITE" id="PS01199">
    <property type="entry name" value="RIBOSOMAL_L1"/>
    <property type="match status" value="1"/>
</dbReference>
<evidence type="ECO:0000256" key="6">
    <source>
        <dbReference type="ARBA" id="ARBA00022980"/>
    </source>
</evidence>
<evidence type="ECO:0000256" key="5">
    <source>
        <dbReference type="ARBA" id="ARBA00022884"/>
    </source>
</evidence>
<dbReference type="HAMAP" id="MF_01318_B">
    <property type="entry name" value="Ribosomal_uL1_B"/>
    <property type="match status" value="1"/>
</dbReference>
<sequence>MTRSKRYLSISKKIDFNQIYKMHDAVELLYNIKTAKFDETAECVFVLNVEHKKVDQHIRGSVVLPYGLGKKFCIVVIAQGEQAQKAKELGVDFVGDQELIRKISNGWTDFDVLISVSSFMPSLTKLGKLLGPKGLMPNPKLGTMTEDVEPIIKDIRKGRMEYKTDKFGNLHSVLGKLSFNKEQLTGNLVFLYNHLISIKPKTVKGEFIKNITISSTMSPGIKVDLLSIR</sequence>
<evidence type="ECO:0000313" key="13">
    <source>
        <dbReference type="EMBL" id="OOP60568.1"/>
    </source>
</evidence>
<dbReference type="InterPro" id="IPR002143">
    <property type="entry name" value="Ribosomal_uL1"/>
</dbReference>
<accession>A0A077D105</accession>
<evidence type="ECO:0000313" key="14">
    <source>
        <dbReference type="Proteomes" id="UP000189722"/>
    </source>
</evidence>
<dbReference type="Pfam" id="PF00687">
    <property type="entry name" value="Ribosomal_L1"/>
    <property type="match status" value="1"/>
</dbReference>
<evidence type="ECO:0000256" key="9">
    <source>
        <dbReference type="HAMAP-Rule" id="MF_01318"/>
    </source>
</evidence>
<evidence type="ECO:0000313" key="11">
    <source>
        <dbReference type="EMBL" id="AIL25266.1"/>
    </source>
</evidence>
<keyword evidence="2 9" id="KW-0678">Repressor</keyword>
<dbReference type="GO" id="GO:0015934">
    <property type="term" value="C:large ribosomal subunit"/>
    <property type="evidence" value="ECO:0007669"/>
    <property type="project" value="InterPro"/>
</dbReference>
<comment type="function">
    <text evidence="9">Protein L1 is also a translational repressor protein, it controls the translation of the L11 operon by binding to its mRNA.</text>
</comment>
<comment type="similarity">
    <text evidence="1 9 10">Belongs to the universal ribosomal protein uL1 family.</text>
</comment>